<gene>
    <name evidence="1" type="ORF">IMCC3317_09990</name>
</gene>
<dbReference type="OrthoDB" id="1139121at2"/>
<reference evidence="1 2" key="1">
    <citation type="journal article" date="2013" name="Int. J. Syst. Evol. Microbiol.">
        <title>Kordia antarctica sp. nov., isolated from Antarctic seawater.</title>
        <authorList>
            <person name="Baek K."/>
            <person name="Choi A."/>
            <person name="Kang I."/>
            <person name="Lee K."/>
            <person name="Cho J.C."/>
        </authorList>
    </citation>
    <scope>NUCLEOTIDE SEQUENCE [LARGE SCALE GENOMIC DNA]</scope>
    <source>
        <strain evidence="1 2">IMCC3317</strain>
    </source>
</reference>
<evidence type="ECO:0000313" key="1">
    <source>
        <dbReference type="EMBL" id="QHI35653.1"/>
    </source>
</evidence>
<evidence type="ECO:0000313" key="2">
    <source>
        <dbReference type="Proteomes" id="UP000464657"/>
    </source>
</evidence>
<dbReference type="KEGG" id="kan:IMCC3317_09990"/>
<dbReference type="AlphaFoldDB" id="A0A7L4ZG30"/>
<dbReference type="EMBL" id="CP019288">
    <property type="protein sequence ID" value="QHI35653.1"/>
    <property type="molecule type" value="Genomic_DNA"/>
</dbReference>
<accession>A0A7L4ZG30</accession>
<dbReference type="RefSeq" id="WP_160128383.1">
    <property type="nucleotide sequence ID" value="NZ_CP019288.1"/>
</dbReference>
<proteinExistence type="predicted"/>
<keyword evidence="2" id="KW-1185">Reference proteome</keyword>
<dbReference type="Proteomes" id="UP000464657">
    <property type="component" value="Chromosome"/>
</dbReference>
<protein>
    <submittedName>
        <fullName evidence="1">Uncharacterized protein</fullName>
    </submittedName>
</protein>
<sequence length="150" mass="18021">MKTTQSLVKYIKWLSAEEMHADSVNWLSELNFTKDEHLFFEHLITSFTMELLELKYFASDKEIVDAINRSEKQNDLLLASVTAHEQQLKIMVDEIDELKEEETYKETHRKLTIEIHQFLEDYRMLKAQLFDIIKGIKKEQKQRYLLDKNH</sequence>
<name>A0A7L4ZG30_9FLAO</name>
<organism evidence="1 2">
    <name type="scientific">Kordia antarctica</name>
    <dbReference type="NCBI Taxonomy" id="1218801"/>
    <lineage>
        <taxon>Bacteria</taxon>
        <taxon>Pseudomonadati</taxon>
        <taxon>Bacteroidota</taxon>
        <taxon>Flavobacteriia</taxon>
        <taxon>Flavobacteriales</taxon>
        <taxon>Flavobacteriaceae</taxon>
        <taxon>Kordia</taxon>
    </lineage>
</organism>